<accession>A0ABT2NGP7</accession>
<protein>
    <submittedName>
        <fullName evidence="1">Uncharacterized protein</fullName>
    </submittedName>
</protein>
<organism evidence="1 2">
    <name type="scientific">Albidovulum sediminis</name>
    <dbReference type="NCBI Taxonomy" id="3066345"/>
    <lineage>
        <taxon>Bacteria</taxon>
        <taxon>Pseudomonadati</taxon>
        <taxon>Pseudomonadota</taxon>
        <taxon>Alphaproteobacteria</taxon>
        <taxon>Rhodobacterales</taxon>
        <taxon>Paracoccaceae</taxon>
        <taxon>Albidovulum</taxon>
    </lineage>
</organism>
<reference evidence="2" key="1">
    <citation type="submission" date="2023-07" db="EMBL/GenBank/DDBJ databases">
        <title>Defluviimonas sediminis sp. nov., isolated from mangrove sediment.</title>
        <authorList>
            <person name="Liu L."/>
            <person name="Li J."/>
            <person name="Huang Y."/>
            <person name="Pan J."/>
            <person name="Li M."/>
        </authorList>
    </citation>
    <scope>NUCLEOTIDE SEQUENCE [LARGE SCALE GENOMIC DNA]</scope>
    <source>
        <strain evidence="2">FT324</strain>
    </source>
</reference>
<sequence>MTAAKIVETPVRLAFALALTMCLTVAPALALVPDQSVTNESLELLCQRSALSQAEIDSLQKSELFVDLLEFTLEYCPEVAALLTDGATAVTTNGAPVPDGN</sequence>
<gene>
    <name evidence="1" type="ORF">N5I32_00985</name>
</gene>
<keyword evidence="2" id="KW-1185">Reference proteome</keyword>
<proteinExistence type="predicted"/>
<dbReference type="RefSeq" id="WP_261493528.1">
    <property type="nucleotide sequence ID" value="NZ_JAOCQF010000001.1"/>
</dbReference>
<dbReference type="EMBL" id="JAOCQF010000001">
    <property type="protein sequence ID" value="MCT8328082.1"/>
    <property type="molecule type" value="Genomic_DNA"/>
</dbReference>
<dbReference type="Proteomes" id="UP001205601">
    <property type="component" value="Unassembled WGS sequence"/>
</dbReference>
<evidence type="ECO:0000313" key="1">
    <source>
        <dbReference type="EMBL" id="MCT8328082.1"/>
    </source>
</evidence>
<name>A0ABT2NGP7_9RHOB</name>
<comment type="caution">
    <text evidence="1">The sequence shown here is derived from an EMBL/GenBank/DDBJ whole genome shotgun (WGS) entry which is preliminary data.</text>
</comment>
<evidence type="ECO:0000313" key="2">
    <source>
        <dbReference type="Proteomes" id="UP001205601"/>
    </source>
</evidence>